<protein>
    <submittedName>
        <fullName evidence="3 4">Oxidoreductase</fullName>
    </submittedName>
</protein>
<evidence type="ECO:0000256" key="2">
    <source>
        <dbReference type="ARBA" id="ARBA00023002"/>
    </source>
</evidence>
<dbReference type="GO" id="GO:0050664">
    <property type="term" value="F:oxidoreductase activity, acting on NAD(P)H, oxygen as acceptor"/>
    <property type="evidence" value="ECO:0007669"/>
    <property type="project" value="TreeGrafter"/>
</dbReference>
<dbReference type="AlphaFoldDB" id="A0A3M3RZE2"/>
<evidence type="ECO:0000313" key="6">
    <source>
        <dbReference type="Proteomes" id="UP000270524"/>
    </source>
</evidence>
<dbReference type="Proteomes" id="UP000269335">
    <property type="component" value="Unassembled WGS sequence"/>
</dbReference>
<organism evidence="4 6">
    <name type="scientific">Pseudomonas cannabina</name>
    <dbReference type="NCBI Taxonomy" id="86840"/>
    <lineage>
        <taxon>Bacteria</taxon>
        <taxon>Pseudomonadati</taxon>
        <taxon>Pseudomonadota</taxon>
        <taxon>Gammaproteobacteria</taxon>
        <taxon>Pseudomonadales</taxon>
        <taxon>Pseudomonadaceae</taxon>
        <taxon>Pseudomonas</taxon>
    </lineage>
</organism>
<gene>
    <name evidence="4" type="ORF">ALQ51_03032</name>
    <name evidence="3" type="ORF">ALQ53_02406</name>
</gene>
<keyword evidence="2" id="KW-0560">Oxidoreductase</keyword>
<accession>A0A3M3RZE2</accession>
<evidence type="ECO:0000313" key="5">
    <source>
        <dbReference type="Proteomes" id="UP000269335"/>
    </source>
</evidence>
<comment type="caution">
    <text evidence="4">The sequence shown here is derived from an EMBL/GenBank/DDBJ whole genome shotgun (WGS) entry which is preliminary data.</text>
</comment>
<evidence type="ECO:0000313" key="4">
    <source>
        <dbReference type="EMBL" id="RMO01810.1"/>
    </source>
</evidence>
<dbReference type="Gene3D" id="3.40.50.720">
    <property type="entry name" value="NAD(P)-binding Rossmann-like Domain"/>
    <property type="match status" value="1"/>
</dbReference>
<dbReference type="EMBL" id="RBPH01000021">
    <property type="protein sequence ID" value="RMN85427.1"/>
    <property type="molecule type" value="Genomic_DNA"/>
</dbReference>
<proteinExistence type="inferred from homology"/>
<evidence type="ECO:0000313" key="3">
    <source>
        <dbReference type="EMBL" id="RMN85427.1"/>
    </source>
</evidence>
<evidence type="ECO:0000256" key="1">
    <source>
        <dbReference type="ARBA" id="ARBA00006484"/>
    </source>
</evidence>
<dbReference type="Pfam" id="PF00106">
    <property type="entry name" value="adh_short"/>
    <property type="match status" value="1"/>
</dbReference>
<dbReference type="InterPro" id="IPR002347">
    <property type="entry name" value="SDR_fam"/>
</dbReference>
<dbReference type="InterPro" id="IPR036291">
    <property type="entry name" value="NAD(P)-bd_dom_sf"/>
</dbReference>
<dbReference type="EMBL" id="RBPJ01000059">
    <property type="protein sequence ID" value="RMO01810.1"/>
    <property type="molecule type" value="Genomic_DNA"/>
</dbReference>
<name>A0A3M3RZE2_PSECA</name>
<reference evidence="5 6" key="1">
    <citation type="submission" date="2018-08" db="EMBL/GenBank/DDBJ databases">
        <title>Recombination of ecologically and evolutionarily significant loci maintains genetic cohesion in the Pseudomonas syringae species complex.</title>
        <authorList>
            <person name="Dillon M."/>
            <person name="Thakur S."/>
            <person name="Almeida R.N.D."/>
            <person name="Weir B.S."/>
            <person name="Guttman D.S."/>
        </authorList>
    </citation>
    <scope>NUCLEOTIDE SEQUENCE [LARGE SCALE GENOMIC DNA]</scope>
    <source>
        <strain evidence="3 5">ICMP 15201</strain>
        <strain evidence="4 6">ICMP 15203</strain>
    </source>
</reference>
<sequence>MDKALKPIGPAAMAVQGDISKLDELDRIYTQIEAAKGRIDILFANAGLGDFQALGSITEESFDRTFGVNVKGTLFTVQKALPLMRGGGLISLTGSATATMGS</sequence>
<dbReference type="SUPFAM" id="SSF51735">
    <property type="entry name" value="NAD(P)-binding Rossmann-fold domains"/>
    <property type="match status" value="1"/>
</dbReference>
<dbReference type="PANTHER" id="PTHR43008">
    <property type="entry name" value="BENZIL REDUCTASE"/>
    <property type="match status" value="1"/>
</dbReference>
<dbReference type="Proteomes" id="UP000270524">
    <property type="component" value="Unassembled WGS sequence"/>
</dbReference>
<comment type="similarity">
    <text evidence="1">Belongs to the short-chain dehydrogenases/reductases (SDR) family.</text>
</comment>
<dbReference type="PANTHER" id="PTHR43008:SF4">
    <property type="entry name" value="CHAIN DEHYDROGENASE, PUTATIVE (AFU_ORTHOLOGUE AFUA_4G08710)-RELATED"/>
    <property type="match status" value="1"/>
</dbReference>